<dbReference type="SUPFAM" id="SSF53474">
    <property type="entry name" value="alpha/beta-Hydrolases"/>
    <property type="match status" value="1"/>
</dbReference>
<protein>
    <recommendedName>
        <fullName evidence="1">Serine aminopeptidase S33 domain-containing protein</fullName>
    </recommendedName>
</protein>
<name>F4BZF3_METSG</name>
<keyword evidence="3" id="KW-1185">Reference proteome</keyword>
<dbReference type="OrthoDB" id="203477at2157"/>
<dbReference type="STRING" id="990316.MCON_2608"/>
<dbReference type="Gene3D" id="3.40.50.1820">
    <property type="entry name" value="alpha/beta hydrolase"/>
    <property type="match status" value="1"/>
</dbReference>
<dbReference type="EMBL" id="CP002565">
    <property type="protein sequence ID" value="AEB69023.1"/>
    <property type="molecule type" value="Genomic_DNA"/>
</dbReference>
<dbReference type="InterPro" id="IPR029058">
    <property type="entry name" value="AB_hydrolase_fold"/>
</dbReference>
<dbReference type="InParanoid" id="F4BZF3"/>
<evidence type="ECO:0000313" key="3">
    <source>
        <dbReference type="Proteomes" id="UP000007807"/>
    </source>
</evidence>
<feature type="domain" description="Serine aminopeptidase S33" evidence="1">
    <location>
        <begin position="95"/>
        <end position="371"/>
    </location>
</feature>
<sequence>MISCKSSLPNFQKKPRIAFASLLLIFVLFFLVSIPCACAQEYVARDLTLELEDGLQTDAQLTLPKSGTGPFPGFLLLQGSGTIDMNEYLPPEVTGSDEPSRPFLQIAEHLSSRGIAVLRFNKRGVGLNGTILNASIVANSTYQSYKSDAEKALAILRAQPEVDKNDITLLGHSEGAIVAPRVAREDAEIRKMVLLSAPAGNLRDNLQFQLLARPLLYAEEVIDSNHDGLLTITEVEATMGTPGESLAPLQAIGLVMWNSTTEEHQWHSVIASDPRGNISIRGDLEPLIKKQVQPMLSNESVKASPWLASYFALNNTTDIIGDISASILILQGENDTQIPLPEAMLLEQKLTEVKHPDHTLIIYPGLGHSFHPSKNWIQPLGPMEEVVLEDLYAWLTSPDRRIREGAG</sequence>
<dbReference type="GeneID" id="10461977"/>
<dbReference type="InterPro" id="IPR053145">
    <property type="entry name" value="AB_hydrolase_Est10"/>
</dbReference>
<dbReference type="Proteomes" id="UP000007807">
    <property type="component" value="Chromosome"/>
</dbReference>
<accession>F4BZF3</accession>
<dbReference type="InterPro" id="IPR022742">
    <property type="entry name" value="Hydrolase_4"/>
</dbReference>
<dbReference type="InterPro" id="IPR018247">
    <property type="entry name" value="EF_Hand_1_Ca_BS"/>
</dbReference>
<dbReference type="HOGENOM" id="CLU_632547_0_0_2"/>
<dbReference type="GO" id="GO:0052689">
    <property type="term" value="F:carboxylic ester hydrolase activity"/>
    <property type="evidence" value="ECO:0007669"/>
    <property type="project" value="TreeGrafter"/>
</dbReference>
<proteinExistence type="predicted"/>
<organism evidence="2 3">
    <name type="scientific">Methanothrix soehngenii (strain ATCC 5969 / DSM 3671 / JCM 10134 / NBRC 103675 / OCM 69 / GP-6)</name>
    <name type="common">Methanosaeta concilii</name>
    <dbReference type="NCBI Taxonomy" id="990316"/>
    <lineage>
        <taxon>Archaea</taxon>
        <taxon>Methanobacteriati</taxon>
        <taxon>Methanobacteriota</taxon>
        <taxon>Stenosarchaea group</taxon>
        <taxon>Methanomicrobia</taxon>
        <taxon>Methanotrichales</taxon>
        <taxon>Methanotrichaceae</taxon>
        <taxon>Methanothrix</taxon>
    </lineage>
</organism>
<reference evidence="2 3" key="1">
    <citation type="journal article" date="2011" name="J. Bacteriol.">
        <title>Complete genome sequence of Methanosaeta concilii, a specialist in aceticlastic methanogenesis.</title>
        <authorList>
            <person name="Barber R.D."/>
            <person name="Zhang L."/>
            <person name="Harnack M."/>
            <person name="Olson M.V."/>
            <person name="Kaul R."/>
            <person name="Ingram-Smith C."/>
            <person name="Smith K.S."/>
        </authorList>
    </citation>
    <scope>NUCLEOTIDE SEQUENCE [LARGE SCALE GENOMIC DNA]</scope>
    <source>
        <strain evidence="3">ATCC 5969 / DSM 3671 / JCM 10134 / NBRC 103675 / OCM 69 / GP-6</strain>
    </source>
</reference>
<dbReference type="AlphaFoldDB" id="F4BZF3"/>
<evidence type="ECO:0000259" key="1">
    <source>
        <dbReference type="Pfam" id="PF12146"/>
    </source>
</evidence>
<dbReference type="Pfam" id="PF12146">
    <property type="entry name" value="Hydrolase_4"/>
    <property type="match status" value="1"/>
</dbReference>
<gene>
    <name evidence="2" type="ordered locus">MCON_2608</name>
</gene>
<dbReference type="PANTHER" id="PTHR43265">
    <property type="entry name" value="ESTERASE ESTD"/>
    <property type="match status" value="1"/>
</dbReference>
<dbReference type="PANTHER" id="PTHR43265:SF1">
    <property type="entry name" value="ESTERASE ESTD"/>
    <property type="match status" value="1"/>
</dbReference>
<dbReference type="RefSeq" id="WP_013720052.1">
    <property type="nucleotide sequence ID" value="NC_015416.1"/>
</dbReference>
<evidence type="ECO:0000313" key="2">
    <source>
        <dbReference type="EMBL" id="AEB69023.1"/>
    </source>
</evidence>
<dbReference type="KEGG" id="mcj:MCON_2608"/>
<dbReference type="PROSITE" id="PS00018">
    <property type="entry name" value="EF_HAND_1"/>
    <property type="match status" value="1"/>
</dbReference>